<dbReference type="SUPFAM" id="SSF52047">
    <property type="entry name" value="RNI-like"/>
    <property type="match status" value="1"/>
</dbReference>
<proteinExistence type="predicted"/>
<comment type="caution">
    <text evidence="2">The sequence shown here is derived from an EMBL/GenBank/DDBJ whole genome shotgun (WGS) entry which is preliminary data.</text>
</comment>
<dbReference type="SUPFAM" id="SSF81383">
    <property type="entry name" value="F-box domain"/>
    <property type="match status" value="1"/>
</dbReference>
<evidence type="ECO:0000313" key="3">
    <source>
        <dbReference type="Proteomes" id="UP000663843"/>
    </source>
</evidence>
<reference evidence="2" key="1">
    <citation type="submission" date="2021-01" db="EMBL/GenBank/DDBJ databases">
        <authorList>
            <person name="Kaushik A."/>
        </authorList>
    </citation>
    <scope>NUCLEOTIDE SEQUENCE</scope>
    <source>
        <strain evidence="2">AG2-2IIIB</strain>
    </source>
</reference>
<dbReference type="InterPro" id="IPR032675">
    <property type="entry name" value="LRR_dom_sf"/>
</dbReference>
<dbReference type="Gene3D" id="3.80.10.10">
    <property type="entry name" value="Ribonuclease Inhibitor"/>
    <property type="match status" value="1"/>
</dbReference>
<feature type="domain" description="F-box" evidence="1">
    <location>
        <begin position="17"/>
        <end position="55"/>
    </location>
</feature>
<organism evidence="2 3">
    <name type="scientific">Rhizoctonia solani</name>
    <dbReference type="NCBI Taxonomy" id="456999"/>
    <lineage>
        <taxon>Eukaryota</taxon>
        <taxon>Fungi</taxon>
        <taxon>Dikarya</taxon>
        <taxon>Basidiomycota</taxon>
        <taxon>Agaricomycotina</taxon>
        <taxon>Agaricomycetes</taxon>
        <taxon>Cantharellales</taxon>
        <taxon>Ceratobasidiaceae</taxon>
        <taxon>Rhizoctonia</taxon>
    </lineage>
</organism>
<dbReference type="AlphaFoldDB" id="A0A8H3H1V4"/>
<sequence length="537" mass="60819">MASAFARPGLTHALSAELYAHIFSQLDRCDLVQLSQTCRVLFRVTIGHIWRVVHLRPLLALLPGLCTASESGGHSEPAPLVIGMSSKDYYARFILYAPYVEVLKTETWSCLCAPSKYFAERPTHGSLSRITLPALKDVDMGYNWSNAGWMSGAYDKPSLMWMTLLIPPTLQSLSFTATDQRDLSLLGTLLARCPQLTKLKFRPDQRPNWDTWLSISAFRVPREITSLEIFCAEVNNVGYSWLSKLPKLQSLELLLCQRFSRLPVRSSHSTSSNHSPPAYPHAFSALRSLCISVTDKDKLQQIIQIWHTIAADVTHMTVKALKQMWTSDMFDELFVGMTSHCSKVSFLQFHESELLNNSDGIPPLPVCHFLALKALPLRILKINRPLAMPDDCNLLSFIANLFPELEEISLEGTPIMIEELLQAGVYFPRIRHLEIGLHTLKPRSKPLSRVLKGYDKQINHKTGSALNLELCVIERQEEHWTFNAEDWDFIARLLASRWSSISIKPSPIEELLERTFKINGIFASHPRAGKKCREETP</sequence>
<dbReference type="Proteomes" id="UP000663843">
    <property type="component" value="Unassembled WGS sequence"/>
</dbReference>
<dbReference type="CDD" id="cd09917">
    <property type="entry name" value="F-box_SF"/>
    <property type="match status" value="1"/>
</dbReference>
<name>A0A8H3H1V4_9AGAM</name>
<gene>
    <name evidence="2" type="ORF">RDB_LOCUS116060</name>
</gene>
<dbReference type="InterPro" id="IPR036047">
    <property type="entry name" value="F-box-like_dom_sf"/>
</dbReference>
<accession>A0A8H3H1V4</accession>
<evidence type="ECO:0000313" key="2">
    <source>
        <dbReference type="EMBL" id="CAE6479499.1"/>
    </source>
</evidence>
<protein>
    <recommendedName>
        <fullName evidence="1">F-box domain-containing protein</fullName>
    </recommendedName>
</protein>
<evidence type="ECO:0000259" key="1">
    <source>
        <dbReference type="Pfam" id="PF12937"/>
    </source>
</evidence>
<dbReference type="EMBL" id="CAJMWT010003825">
    <property type="protein sequence ID" value="CAE6479499.1"/>
    <property type="molecule type" value="Genomic_DNA"/>
</dbReference>
<dbReference type="InterPro" id="IPR001810">
    <property type="entry name" value="F-box_dom"/>
</dbReference>
<dbReference type="Pfam" id="PF12937">
    <property type="entry name" value="F-box-like"/>
    <property type="match status" value="1"/>
</dbReference>